<feature type="domain" description="Glycosyl transferase family 1" evidence="1">
    <location>
        <begin position="185"/>
        <end position="345"/>
    </location>
</feature>
<evidence type="ECO:0000259" key="1">
    <source>
        <dbReference type="Pfam" id="PF00534"/>
    </source>
</evidence>
<dbReference type="EMBL" id="VVIQ01000007">
    <property type="protein sequence ID" value="MUL28186.1"/>
    <property type="molecule type" value="Genomic_DNA"/>
</dbReference>
<dbReference type="Pfam" id="PF00534">
    <property type="entry name" value="Glycos_transf_1"/>
    <property type="match status" value="1"/>
</dbReference>
<reference evidence="2 3" key="1">
    <citation type="submission" date="2019-09" db="EMBL/GenBank/DDBJ databases">
        <title>Prevotella A2879 sp. nov., isolated from an abscess of a patient.</title>
        <authorList>
            <person name="Buhl M."/>
            <person name="Oberhettinger P."/>
        </authorList>
    </citation>
    <scope>NUCLEOTIDE SEQUENCE [LARGE SCALE GENOMIC DNA]</scope>
    <source>
        <strain evidence="2 3">A2879</strain>
    </source>
</reference>
<keyword evidence="2" id="KW-0808">Transferase</keyword>
<dbReference type="GO" id="GO:0016757">
    <property type="term" value="F:glycosyltransferase activity"/>
    <property type="evidence" value="ECO:0007669"/>
    <property type="project" value="InterPro"/>
</dbReference>
<gene>
    <name evidence="2" type="ORF">F0475_07715</name>
</gene>
<keyword evidence="3" id="KW-1185">Reference proteome</keyword>
<dbReference type="InterPro" id="IPR001296">
    <property type="entry name" value="Glyco_trans_1"/>
</dbReference>
<organism evidence="2 3">
    <name type="scientific">Prevotella vespertina</name>
    <dbReference type="NCBI Taxonomy" id="2608404"/>
    <lineage>
        <taxon>Bacteria</taxon>
        <taxon>Pseudomonadati</taxon>
        <taxon>Bacteroidota</taxon>
        <taxon>Bacteroidia</taxon>
        <taxon>Bacteroidales</taxon>
        <taxon>Prevotellaceae</taxon>
        <taxon>Prevotella</taxon>
    </lineage>
</organism>
<dbReference type="Gene3D" id="3.40.50.2000">
    <property type="entry name" value="Glycogen Phosphorylase B"/>
    <property type="match status" value="2"/>
</dbReference>
<comment type="caution">
    <text evidence="2">The sequence shown here is derived from an EMBL/GenBank/DDBJ whole genome shotgun (WGS) entry which is preliminary data.</text>
</comment>
<protein>
    <submittedName>
        <fullName evidence="2">Glycosyltransferase</fullName>
    </submittedName>
</protein>
<evidence type="ECO:0000313" key="2">
    <source>
        <dbReference type="EMBL" id="MUL28186.1"/>
    </source>
</evidence>
<evidence type="ECO:0000313" key="3">
    <source>
        <dbReference type="Proteomes" id="UP000482295"/>
    </source>
</evidence>
<proteinExistence type="predicted"/>
<sequence>MNNNLCIITNIGAHYRYPIFSLISREIGCDLFLGDKVKQKLKTFDYERLDGYKRTLKNQFLGPFYWQTNSVSLVFKDYKYYILDGEPFCLSSWIILILCRLMGKKTISWSHGWYGREGHFKGLIKRFFFSLFSELMLYNEYAIKLMTEQGFNPAHMYCIANSMDSDKEKELRTSLKPSTLFQEYFHNNYPTVIYCGRIQKWKKLDMIIDSMEILEREGNPINAIFIGQDIENVDLKSYAASKGLANNVWTYGPCYDDRIIGEFFYNASVCVSPGNVGLTAIHALSFGCPVITHNQFPYQNPEFEAIKPGITGDFFEKDNLLSMTKYIKKWTSQTQEERKQTRTAAFNEIDSKWNIHYQIKIIKEVISNKPKIRLTKG</sequence>
<dbReference type="PANTHER" id="PTHR12526">
    <property type="entry name" value="GLYCOSYLTRANSFERASE"/>
    <property type="match status" value="1"/>
</dbReference>
<name>A0A7C9HGI7_9BACT</name>
<dbReference type="Proteomes" id="UP000482295">
    <property type="component" value="Unassembled WGS sequence"/>
</dbReference>
<dbReference type="AlphaFoldDB" id="A0A7C9HGI7"/>
<accession>A0A7C9HGI7</accession>
<dbReference type="SUPFAM" id="SSF53756">
    <property type="entry name" value="UDP-Glycosyltransferase/glycogen phosphorylase"/>
    <property type="match status" value="1"/>
</dbReference>
<dbReference type="RefSeq" id="WP_155716144.1">
    <property type="nucleotide sequence ID" value="NZ_VVIQ01000007.1"/>
</dbReference>